<dbReference type="CDD" id="cd06170">
    <property type="entry name" value="LuxR_C_like"/>
    <property type="match status" value="1"/>
</dbReference>
<dbReference type="PRINTS" id="PR00038">
    <property type="entry name" value="HTHLUXR"/>
</dbReference>
<keyword evidence="1" id="KW-0805">Transcription regulation</keyword>
<keyword evidence="4" id="KW-0472">Membrane</keyword>
<dbReference type="EMBL" id="VEVP01000003">
    <property type="protein sequence ID" value="TNU94928.1"/>
    <property type="molecule type" value="Genomic_DNA"/>
</dbReference>
<evidence type="ECO:0000256" key="1">
    <source>
        <dbReference type="ARBA" id="ARBA00023015"/>
    </source>
</evidence>
<dbReference type="Proteomes" id="UP000312594">
    <property type="component" value="Unassembled WGS sequence"/>
</dbReference>
<feature type="transmembrane region" description="Helical" evidence="4">
    <location>
        <begin position="12"/>
        <end position="29"/>
    </location>
</feature>
<comment type="caution">
    <text evidence="6">The sequence shown here is derived from an EMBL/GenBank/DDBJ whole genome shotgun (WGS) entry which is preliminary data.</text>
</comment>
<feature type="transmembrane region" description="Helical" evidence="4">
    <location>
        <begin position="370"/>
        <end position="388"/>
    </location>
</feature>
<proteinExistence type="predicted"/>
<dbReference type="Proteomes" id="UP000436429">
    <property type="component" value="Unassembled WGS sequence"/>
</dbReference>
<evidence type="ECO:0000313" key="6">
    <source>
        <dbReference type="EMBL" id="MVN32037.1"/>
    </source>
</evidence>
<dbReference type="EMBL" id="WPOM01000003">
    <property type="protein sequence ID" value="MVN32037.1"/>
    <property type="molecule type" value="Genomic_DNA"/>
</dbReference>
<dbReference type="AlphaFoldDB" id="A0A369NIX5"/>
<name>A0A369NIX5_EGGLN</name>
<evidence type="ECO:0000256" key="4">
    <source>
        <dbReference type="SAM" id="Phobius"/>
    </source>
</evidence>
<reference evidence="7" key="2">
    <citation type="submission" date="2019-06" db="EMBL/GenBank/DDBJ databases">
        <authorList>
            <person name="Bisanz J.E."/>
            <person name="Turnbaugh P.J."/>
        </authorList>
    </citation>
    <scope>NUCLEOTIDE SEQUENCE</scope>
    <source>
        <strain evidence="7">SECO-MT75m2</strain>
    </source>
</reference>
<evidence type="ECO:0000256" key="2">
    <source>
        <dbReference type="ARBA" id="ARBA00023125"/>
    </source>
</evidence>
<evidence type="ECO:0000313" key="7">
    <source>
        <dbReference type="EMBL" id="TNU94928.1"/>
    </source>
</evidence>
<accession>A0A369NIX5</accession>
<sequence>MNKQSESPSASRRTTALVVLAVVLYWIWWDSFHEASRFYLAPPFTPSGSDPFYAYLSCFMRPVGIMAGCVAVLVALRTGRELLLCGSGLRVLFCLELALHALYWIVLPRYELSALACILHAAVSACVVVNLTAFGLLINQLDMRTAVVTALCCLTGYGVASLLFSFSLNGVPLVAMGVGYGLVLAAAYALCAKTIDPARLRAQIEHREIHVATPQPLFVHLVVYGLTFGILHTLGGAIAASPYNINLPTFFAAIVAASMLAVLFLTPHANYEIWSKMRSTVFPLTVIGVQLIPLVPISDIALTVMESGELLYDAVFAIGCITLMKRTFVDPRLIVAKGLLLKSLGMALGIAWASFFYIEAVPFSAMETQVSFAVVITLLLTIATFWVGSDDRIRKIWGLRKKLTPKQYNDAVLALKCEALSQQFRLTARESETLLLLAQGRRASEIKEEKHLSINTVRSHIQRLYTKLDVHSIDSLNELIKHVEVDEKRIG</sequence>
<keyword evidence="3" id="KW-0804">Transcription</keyword>
<dbReference type="PANTHER" id="PTHR44688">
    <property type="entry name" value="DNA-BINDING TRANSCRIPTIONAL ACTIVATOR DEVR_DOSR"/>
    <property type="match status" value="1"/>
</dbReference>
<evidence type="ECO:0000313" key="9">
    <source>
        <dbReference type="Proteomes" id="UP000436429"/>
    </source>
</evidence>
<feature type="transmembrane region" description="Helical" evidence="4">
    <location>
        <begin position="250"/>
        <end position="269"/>
    </location>
</feature>
<feature type="transmembrane region" description="Helical" evidence="4">
    <location>
        <begin position="145"/>
        <end position="164"/>
    </location>
</feature>
<feature type="domain" description="HTH luxR-type" evidence="5">
    <location>
        <begin position="419"/>
        <end position="487"/>
    </location>
</feature>
<organism evidence="6 9">
    <name type="scientific">Eggerthella lenta</name>
    <name type="common">Eubacterium lentum</name>
    <dbReference type="NCBI Taxonomy" id="84112"/>
    <lineage>
        <taxon>Bacteria</taxon>
        <taxon>Bacillati</taxon>
        <taxon>Actinomycetota</taxon>
        <taxon>Coriobacteriia</taxon>
        <taxon>Eggerthellales</taxon>
        <taxon>Eggerthellaceae</taxon>
        <taxon>Eggerthella</taxon>
    </lineage>
</organism>
<keyword evidence="4" id="KW-0812">Transmembrane</keyword>
<feature type="transmembrane region" description="Helical" evidence="4">
    <location>
        <begin position="112"/>
        <end position="138"/>
    </location>
</feature>
<dbReference type="PROSITE" id="PS50043">
    <property type="entry name" value="HTH_LUXR_2"/>
    <property type="match status" value="1"/>
</dbReference>
<keyword evidence="2" id="KW-0238">DNA-binding</keyword>
<dbReference type="RefSeq" id="WP_021410800.1">
    <property type="nucleotide sequence ID" value="NZ_CACRTT010000022.1"/>
</dbReference>
<evidence type="ECO:0000313" key="8">
    <source>
        <dbReference type="Proteomes" id="UP000312594"/>
    </source>
</evidence>
<dbReference type="GO" id="GO:0003677">
    <property type="term" value="F:DNA binding"/>
    <property type="evidence" value="ECO:0007669"/>
    <property type="project" value="UniProtKB-KW"/>
</dbReference>
<reference evidence="6 9" key="3">
    <citation type="submission" date="2019-11" db="EMBL/GenBank/DDBJ databases">
        <title>Whole genome shotgun sequencing (WGS) data from Adlercreutzia equolifaciens ResAG-91, Eggerthella lenta MRI-F36, MRI-F37, MRI-F40, ResAG-49, ResAG-88, ResAG-121, ResAG-145, and Gordonibacter sp. ResAG-5, ResAG-26, ResAG-43, ResAG-50, ResAG-59.</title>
        <authorList>
            <person name="Stoll D.A."/>
            <person name="Danylec N."/>
            <person name="Franz C.M.A.P."/>
            <person name="Huch M."/>
        </authorList>
    </citation>
    <scope>NUCLEOTIDE SEQUENCE [LARGE SCALE GENOMIC DNA]</scope>
    <source>
        <strain evidence="6 9">ResAG-88</strain>
    </source>
</reference>
<dbReference type="InterPro" id="IPR000792">
    <property type="entry name" value="Tscrpt_reg_LuxR_C"/>
</dbReference>
<feature type="transmembrane region" description="Helical" evidence="4">
    <location>
        <begin position="340"/>
        <end position="358"/>
    </location>
</feature>
<dbReference type="InterPro" id="IPR016032">
    <property type="entry name" value="Sig_transdc_resp-reg_C-effctor"/>
</dbReference>
<dbReference type="SUPFAM" id="SSF46894">
    <property type="entry name" value="C-terminal effector domain of the bipartite response regulators"/>
    <property type="match status" value="1"/>
</dbReference>
<dbReference type="GO" id="GO:0006355">
    <property type="term" value="P:regulation of DNA-templated transcription"/>
    <property type="evidence" value="ECO:0007669"/>
    <property type="project" value="InterPro"/>
</dbReference>
<protein>
    <submittedName>
        <fullName evidence="7">Helix-turn-helix transcriptional regulator</fullName>
    </submittedName>
</protein>
<keyword evidence="4" id="KW-1133">Transmembrane helix</keyword>
<dbReference type="Pfam" id="PF00196">
    <property type="entry name" value="GerE"/>
    <property type="match status" value="1"/>
</dbReference>
<reference evidence="7 8" key="1">
    <citation type="journal article" date="2005" name="Appl. Environ. Microbiol.">
        <title>Intestinal bacterial communities that produce active estrogen-like compounds enterodiol and enterolactone in humans.</title>
        <authorList>
            <person name="Clavel T."/>
            <person name="Henderson G."/>
            <person name="Alpert C.A."/>
            <person name="Philippe C."/>
            <person name="Rigottier-Gois L."/>
            <person name="Dore J."/>
            <person name="Blaut M."/>
        </authorList>
    </citation>
    <scope>NUCLEOTIDE SEQUENCE [LARGE SCALE GENOMIC DNA]</scope>
    <source>
        <strain evidence="7 8">SECO-MT75m2</strain>
    </source>
</reference>
<evidence type="ECO:0000259" key="5">
    <source>
        <dbReference type="PROSITE" id="PS50043"/>
    </source>
</evidence>
<gene>
    <name evidence="7" type="ORF">FIC87_01830</name>
    <name evidence="6" type="ORF">GO726_02455</name>
</gene>
<evidence type="ECO:0000256" key="3">
    <source>
        <dbReference type="ARBA" id="ARBA00023163"/>
    </source>
</evidence>
<feature type="transmembrane region" description="Helical" evidence="4">
    <location>
        <begin position="88"/>
        <end position="106"/>
    </location>
</feature>
<dbReference type="PANTHER" id="PTHR44688:SF16">
    <property type="entry name" value="DNA-BINDING TRANSCRIPTIONAL ACTIVATOR DEVR_DOSR"/>
    <property type="match status" value="1"/>
</dbReference>
<feature type="transmembrane region" description="Helical" evidence="4">
    <location>
        <begin position="217"/>
        <end position="238"/>
    </location>
</feature>
<dbReference type="Gene3D" id="1.10.10.10">
    <property type="entry name" value="Winged helix-like DNA-binding domain superfamily/Winged helix DNA-binding domain"/>
    <property type="match status" value="1"/>
</dbReference>
<feature type="transmembrane region" description="Helical" evidence="4">
    <location>
        <begin position="52"/>
        <end position="76"/>
    </location>
</feature>
<dbReference type="SMART" id="SM00421">
    <property type="entry name" value="HTH_LUXR"/>
    <property type="match status" value="1"/>
</dbReference>
<dbReference type="InterPro" id="IPR036388">
    <property type="entry name" value="WH-like_DNA-bd_sf"/>
</dbReference>
<feature type="transmembrane region" description="Helical" evidence="4">
    <location>
        <begin position="170"/>
        <end position="191"/>
    </location>
</feature>